<organism evidence="2 3">
    <name type="scientific">Melipona bicolor</name>
    <dbReference type="NCBI Taxonomy" id="60889"/>
    <lineage>
        <taxon>Eukaryota</taxon>
        <taxon>Metazoa</taxon>
        <taxon>Ecdysozoa</taxon>
        <taxon>Arthropoda</taxon>
        <taxon>Hexapoda</taxon>
        <taxon>Insecta</taxon>
        <taxon>Pterygota</taxon>
        <taxon>Neoptera</taxon>
        <taxon>Endopterygota</taxon>
        <taxon>Hymenoptera</taxon>
        <taxon>Apocrita</taxon>
        <taxon>Aculeata</taxon>
        <taxon>Apoidea</taxon>
        <taxon>Anthophila</taxon>
        <taxon>Apidae</taxon>
        <taxon>Melipona</taxon>
    </lineage>
</organism>
<evidence type="ECO:0000313" key="3">
    <source>
        <dbReference type="Proteomes" id="UP001177670"/>
    </source>
</evidence>
<protein>
    <submittedName>
        <fullName evidence="2">Uncharacterized protein</fullName>
    </submittedName>
</protein>
<keyword evidence="3" id="KW-1185">Reference proteome</keyword>
<dbReference type="EMBL" id="JAHYIQ010000008">
    <property type="protein sequence ID" value="KAK1130102.1"/>
    <property type="molecule type" value="Genomic_DNA"/>
</dbReference>
<accession>A0AA40G338</accession>
<dbReference type="Proteomes" id="UP001177670">
    <property type="component" value="Unassembled WGS sequence"/>
</dbReference>
<keyword evidence="1" id="KW-1133">Transmembrane helix</keyword>
<keyword evidence="1" id="KW-0812">Transmembrane</keyword>
<proteinExistence type="predicted"/>
<evidence type="ECO:0000313" key="2">
    <source>
        <dbReference type="EMBL" id="KAK1130102.1"/>
    </source>
</evidence>
<reference evidence="2" key="1">
    <citation type="submission" date="2021-10" db="EMBL/GenBank/DDBJ databases">
        <title>Melipona bicolor Genome sequencing and assembly.</title>
        <authorList>
            <person name="Araujo N.S."/>
            <person name="Arias M.C."/>
        </authorList>
    </citation>
    <scope>NUCLEOTIDE SEQUENCE</scope>
    <source>
        <strain evidence="2">USP_2M_L1-L4_2017</strain>
        <tissue evidence="2">Whole body</tissue>
    </source>
</reference>
<name>A0AA40G338_9HYME</name>
<keyword evidence="1" id="KW-0472">Membrane</keyword>
<feature type="non-terminal residue" evidence="2">
    <location>
        <position position="1"/>
    </location>
</feature>
<dbReference type="AlphaFoldDB" id="A0AA40G338"/>
<sequence>RPDSYNRSRAPSGVHKGFGNCRSTVVFLGQDNRSKVAARAVTLFTGHFRARRERKEAFCTRRVALSSVPQPREQPTVSGRPNGSAIVRSCVRKWRATRISRSADRRACCCSRWARERETDRERGREREREREFRGCWRAVEPRHEEVRGGLRRFDVQPEGWPSSLVRNPFQEAAMSAGLLIVVVGLIAALTDAASIGHAAHGIKATDCYR</sequence>
<feature type="transmembrane region" description="Helical" evidence="1">
    <location>
        <begin position="173"/>
        <end position="194"/>
    </location>
</feature>
<evidence type="ECO:0000256" key="1">
    <source>
        <dbReference type="SAM" id="Phobius"/>
    </source>
</evidence>
<gene>
    <name evidence="2" type="ORF">K0M31_019786</name>
</gene>
<comment type="caution">
    <text evidence="2">The sequence shown here is derived from an EMBL/GenBank/DDBJ whole genome shotgun (WGS) entry which is preliminary data.</text>
</comment>